<protein>
    <submittedName>
        <fullName evidence="2">Uncharacterized protein</fullName>
    </submittedName>
</protein>
<feature type="compositionally biased region" description="Low complexity" evidence="1">
    <location>
        <begin position="48"/>
        <end position="67"/>
    </location>
</feature>
<sequence>MPDDNRFAGLSDAVEDDPDEESDAESAAAESSSEESHSPTAEDDASVSDSETGGDSSGSESDSSAETAESDADGDTADNANTDDPTAFPFDATEKKTVYVRPETLADLDDARALIDAQLRTDHDVRDLTGREFYDAVFRLAAADTEGVIDEILEAREE</sequence>
<dbReference type="AlphaFoldDB" id="A0A8T8E7I4"/>
<dbReference type="OrthoDB" id="300423at2157"/>
<feature type="compositionally biased region" description="Low complexity" evidence="1">
    <location>
        <begin position="77"/>
        <end position="87"/>
    </location>
</feature>
<organism evidence="2 3">
    <name type="scientific">Haloterrigena salifodinae</name>
    <dbReference type="NCBI Taxonomy" id="2675099"/>
    <lineage>
        <taxon>Archaea</taxon>
        <taxon>Methanobacteriati</taxon>
        <taxon>Methanobacteriota</taxon>
        <taxon>Stenosarchaea group</taxon>
        <taxon>Halobacteria</taxon>
        <taxon>Halobacteriales</taxon>
        <taxon>Natrialbaceae</taxon>
        <taxon>Haloterrigena</taxon>
    </lineage>
</organism>
<dbReference type="GeneID" id="62877828"/>
<keyword evidence="2" id="KW-0614">Plasmid</keyword>
<reference evidence="2 3" key="1">
    <citation type="submission" date="2021-01" db="EMBL/GenBank/DDBJ databases">
        <title>Genome Sequence and Methylation Pattern of Haloterrigena salifodinae BOL5-1, An Extremely Halophilic Archaeon from a Bolivian Salt Mine.</title>
        <authorList>
            <person name="DasSarma P."/>
            <person name="Anton B.P."/>
            <person name="DasSarma S.L."/>
            <person name="von Ehrenheim H.A.L."/>
            <person name="Martinez F.L."/>
            <person name="Guzman D."/>
            <person name="Roberts R.J."/>
            <person name="DasSarma S."/>
        </authorList>
    </citation>
    <scope>NUCLEOTIDE SEQUENCE [LARGE SCALE GENOMIC DNA]</scope>
    <source>
        <strain evidence="2 3">BOL5-1</strain>
        <plasmid evidence="2 3">pHTS171</plasmid>
    </source>
</reference>
<accession>A0A8T8E7I4</accession>
<geneLocation type="plasmid" evidence="2 3">
    <name>pHTS171</name>
</geneLocation>
<name>A0A8T8E7I4_9EURY</name>
<dbReference type="InterPro" id="IPR058276">
    <property type="entry name" value="DUF7970"/>
</dbReference>
<feature type="region of interest" description="Disordered" evidence="1">
    <location>
        <begin position="1"/>
        <end position="97"/>
    </location>
</feature>
<keyword evidence="3" id="KW-1185">Reference proteome</keyword>
<dbReference type="RefSeq" id="WP_126665127.1">
    <property type="nucleotide sequence ID" value="NZ_CP069190.1"/>
</dbReference>
<evidence type="ECO:0000256" key="1">
    <source>
        <dbReference type="SAM" id="MobiDB-lite"/>
    </source>
</evidence>
<feature type="compositionally biased region" description="Acidic residues" evidence="1">
    <location>
        <begin position="13"/>
        <end position="24"/>
    </location>
</feature>
<dbReference type="Pfam" id="PF25925">
    <property type="entry name" value="DUF7970"/>
    <property type="match status" value="1"/>
</dbReference>
<evidence type="ECO:0000313" key="3">
    <source>
        <dbReference type="Proteomes" id="UP000637819"/>
    </source>
</evidence>
<evidence type="ECO:0000313" key="2">
    <source>
        <dbReference type="EMBL" id="QRV17627.1"/>
    </source>
</evidence>
<proteinExistence type="predicted"/>
<dbReference type="EMBL" id="CP069190">
    <property type="protein sequence ID" value="QRV17627.1"/>
    <property type="molecule type" value="Genomic_DNA"/>
</dbReference>
<dbReference type="Proteomes" id="UP000637819">
    <property type="component" value="Plasmid pHTS171"/>
</dbReference>
<gene>
    <name evidence="2" type="ORF">JMJ58_21850</name>
</gene>
<dbReference type="KEGG" id="hsal:JMJ58_21850"/>